<dbReference type="Pfam" id="PF04119">
    <property type="entry name" value="HSP9_HSP12"/>
    <property type="match status" value="1"/>
</dbReference>
<dbReference type="SUPFAM" id="SSF54637">
    <property type="entry name" value="Thioesterase/thiol ester dehydrase-isomerase"/>
    <property type="match status" value="1"/>
</dbReference>
<feature type="compositionally biased region" description="Polar residues" evidence="1">
    <location>
        <begin position="261"/>
        <end position="274"/>
    </location>
</feature>
<gene>
    <name evidence="3" type="ORF">CA7LBN_003738</name>
</gene>
<dbReference type="Proteomes" id="UP000825438">
    <property type="component" value="Chromosome IV"/>
</dbReference>
<protein>
    <recommendedName>
        <fullName evidence="2">Thioesterase domain-containing protein</fullName>
    </recommendedName>
</protein>
<dbReference type="InterPro" id="IPR029069">
    <property type="entry name" value="HotDog_dom_sf"/>
</dbReference>
<reference evidence="3" key="1">
    <citation type="submission" date="2021-06" db="EMBL/GenBank/DDBJ databases">
        <title>Candida auris outbreak in lebanese hospital.</title>
        <authorList>
            <person name="Finianos M."/>
        </authorList>
    </citation>
    <scope>NUCLEOTIDE SEQUENCE</scope>
    <source>
        <strain evidence="3">CA7LBN</strain>
    </source>
</reference>
<dbReference type="Pfam" id="PF03061">
    <property type="entry name" value="4HBT"/>
    <property type="match status" value="1"/>
</dbReference>
<evidence type="ECO:0000259" key="2">
    <source>
        <dbReference type="Pfam" id="PF03061"/>
    </source>
</evidence>
<feature type="domain" description="Thioesterase" evidence="2">
    <location>
        <begin position="127"/>
        <end position="195"/>
    </location>
</feature>
<dbReference type="Gene3D" id="3.10.129.10">
    <property type="entry name" value="Hotdog Thioesterase"/>
    <property type="match status" value="1"/>
</dbReference>
<dbReference type="Gene3D" id="6.10.280.100">
    <property type="match status" value="1"/>
</dbReference>
<dbReference type="InterPro" id="IPR006683">
    <property type="entry name" value="Thioestr_dom"/>
</dbReference>
<sequence length="282" mass="31331">MPSPISFLRAFSRFTTPIIAFGAGVVLFPAEWRKSRWEPRKLTHFNEEALEKISKSDLFKQLESNPSYKMYYSSESFPRQHHSNYVSRGMLFGPDLFEVDPVVFLNESEGELTAFYHLGKDLVSGDGMLHNGITATILDEGLCACGFSSLPSKRGVTANLTIDFKNQAQPQSTVVLRAKVAEAKGRKVVIDGTLSTFPTHLGEKPMEIASAKCVLVEPKWFKYFHISDKVSSAVKPDSQKSTLELAKDKVTDTIDNFVGDNSRSGDKSFTQQASDAVFGEKK</sequence>
<feature type="region of interest" description="Disordered" evidence="1">
    <location>
        <begin position="261"/>
        <end position="282"/>
    </location>
</feature>
<proteinExistence type="predicted"/>
<dbReference type="PANTHER" id="PTHR47260">
    <property type="entry name" value="UPF0644 PROTEIN PB2B4.06"/>
    <property type="match status" value="1"/>
</dbReference>
<dbReference type="CDD" id="cd03443">
    <property type="entry name" value="PaaI_thioesterase"/>
    <property type="match status" value="1"/>
</dbReference>
<dbReference type="PANTHER" id="PTHR47260:SF4">
    <property type="entry name" value="MIOREX COMPLEX COMPONENT 3"/>
    <property type="match status" value="1"/>
</dbReference>
<dbReference type="AlphaFoldDB" id="A0A8F2W3J9"/>
<evidence type="ECO:0000256" key="1">
    <source>
        <dbReference type="SAM" id="MobiDB-lite"/>
    </source>
</evidence>
<dbReference type="InterPro" id="IPR052061">
    <property type="entry name" value="PTE-AB_protein"/>
</dbReference>
<dbReference type="InterPro" id="IPR007250">
    <property type="entry name" value="HSP9_HSP12"/>
</dbReference>
<name>A0A8F2W3J9_CANAR</name>
<dbReference type="EMBL" id="CP076752">
    <property type="protein sequence ID" value="QWW24881.1"/>
    <property type="molecule type" value="Genomic_DNA"/>
</dbReference>
<accession>A0A8F2W3J9</accession>
<organism evidence="3">
    <name type="scientific">Candidozyma auris</name>
    <name type="common">Yeast</name>
    <name type="synonym">Candida auris</name>
    <dbReference type="NCBI Taxonomy" id="498019"/>
    <lineage>
        <taxon>Eukaryota</taxon>
        <taxon>Fungi</taxon>
        <taxon>Dikarya</taxon>
        <taxon>Ascomycota</taxon>
        <taxon>Saccharomycotina</taxon>
        <taxon>Pichiomycetes</taxon>
        <taxon>Metschnikowiaceae</taxon>
        <taxon>Candidozyma</taxon>
    </lineage>
</organism>
<evidence type="ECO:0000313" key="3">
    <source>
        <dbReference type="EMBL" id="QWW24881.1"/>
    </source>
</evidence>